<reference evidence="7 8" key="1">
    <citation type="journal article" date="2023" name="Genome Announc.">
        <title>Pan-Genome Analyses of the Genus Cohnella and Proposal of the Novel Species Cohnella silvisoli sp. nov., Isolated from Forest Soil.</title>
        <authorList>
            <person name="Wang C."/>
            <person name="Mao L."/>
            <person name="Bao G."/>
            <person name="Zhu H."/>
        </authorList>
    </citation>
    <scope>NUCLEOTIDE SEQUENCE [LARGE SCALE GENOMIC DNA]</scope>
    <source>
        <strain evidence="7 8">NL03-T5-1</strain>
    </source>
</reference>
<evidence type="ECO:0000256" key="5">
    <source>
        <dbReference type="RuleBase" id="RU003887"/>
    </source>
</evidence>
<evidence type="ECO:0000313" key="8">
    <source>
        <dbReference type="Proteomes" id="UP001493487"/>
    </source>
</evidence>
<dbReference type="SMART" id="SM00363">
    <property type="entry name" value="S4"/>
    <property type="match status" value="1"/>
</dbReference>
<dbReference type="InterPro" id="IPR018496">
    <property type="entry name" value="PsdUridine_synth_RsuA/RluB_CS"/>
</dbReference>
<dbReference type="PANTHER" id="PTHR47683">
    <property type="entry name" value="PSEUDOURIDINE SYNTHASE FAMILY PROTEIN-RELATED"/>
    <property type="match status" value="1"/>
</dbReference>
<keyword evidence="8" id="KW-1185">Reference proteome</keyword>
<gene>
    <name evidence="7" type="ORF">QJS35_05670</name>
</gene>
<dbReference type="Proteomes" id="UP001493487">
    <property type="component" value="Unassembled WGS sequence"/>
</dbReference>
<dbReference type="Pfam" id="PF01479">
    <property type="entry name" value="S4"/>
    <property type="match status" value="1"/>
</dbReference>
<dbReference type="InterPro" id="IPR002942">
    <property type="entry name" value="S4_RNA-bd"/>
</dbReference>
<dbReference type="InterPro" id="IPR020094">
    <property type="entry name" value="TruA/RsuA/RluB/E/F_N"/>
</dbReference>
<protein>
    <recommendedName>
        <fullName evidence="5">Pseudouridine synthase</fullName>
        <ecNumber evidence="5">5.4.99.-</ecNumber>
    </recommendedName>
</protein>
<dbReference type="GO" id="GO:0016853">
    <property type="term" value="F:isomerase activity"/>
    <property type="evidence" value="ECO:0007669"/>
    <property type="project" value="UniProtKB-KW"/>
</dbReference>
<evidence type="ECO:0000259" key="6">
    <source>
        <dbReference type="SMART" id="SM00363"/>
    </source>
</evidence>
<accession>A0ABV1KQX6</accession>
<dbReference type="CDD" id="cd00165">
    <property type="entry name" value="S4"/>
    <property type="match status" value="1"/>
</dbReference>
<dbReference type="CDD" id="cd02553">
    <property type="entry name" value="PseudoU_synth_RsuA"/>
    <property type="match status" value="1"/>
</dbReference>
<dbReference type="InterPro" id="IPR006145">
    <property type="entry name" value="PsdUridine_synth_RsuA/RluA"/>
</dbReference>
<dbReference type="PROSITE" id="PS01149">
    <property type="entry name" value="PSI_RSU"/>
    <property type="match status" value="1"/>
</dbReference>
<comment type="similarity">
    <text evidence="1 5">Belongs to the pseudouridine synthase RsuA family.</text>
</comment>
<dbReference type="Gene3D" id="3.30.70.1560">
    <property type="entry name" value="Alpha-L RNA-binding motif"/>
    <property type="match status" value="1"/>
</dbReference>
<dbReference type="Pfam" id="PF00849">
    <property type="entry name" value="PseudoU_synth_2"/>
    <property type="match status" value="1"/>
</dbReference>
<dbReference type="InterPro" id="IPR036986">
    <property type="entry name" value="S4_RNA-bd_sf"/>
</dbReference>
<proteinExistence type="inferred from homology"/>
<feature type="domain" description="RNA-binding S4" evidence="6">
    <location>
        <begin position="5"/>
        <end position="63"/>
    </location>
</feature>
<dbReference type="NCBIfam" id="TIGR00093">
    <property type="entry name" value="pseudouridine synthase"/>
    <property type="match status" value="1"/>
</dbReference>
<evidence type="ECO:0000256" key="4">
    <source>
        <dbReference type="PROSITE-ProRule" id="PRU00182"/>
    </source>
</evidence>
<comment type="caution">
    <text evidence="7">The sequence shown here is derived from an EMBL/GenBank/DDBJ whole genome shotgun (WGS) entry which is preliminary data.</text>
</comment>
<sequence>MKATIRLDKMLGNLGYGTRSEIKVLIKQGAVTVNGKQVKDHGMQINPKLDEVVLDGETIQYRDTVYVLLHKPAGVVSATEDSRDRTVIDLLDVDLTVLSPFPVGRLDKDTEGLLLITNDGKLSHELLSPRKHVPKTYRALVAGEVNTEDAEAFLKGVALDDGYVTMPAQLRVLARTDINGTLSAIEEQHAKELTDAIPLAPKQDDESAASPVPRSWIELTIHEGKFHQVKRMFESVGKKVLYLRRIAMGPLQLDATLAPGEWRELTEEEVESLRNYRKDGNE</sequence>
<evidence type="ECO:0000256" key="3">
    <source>
        <dbReference type="ARBA" id="ARBA00023235"/>
    </source>
</evidence>
<dbReference type="SUPFAM" id="SSF55174">
    <property type="entry name" value="Alpha-L RNA-binding motif"/>
    <property type="match status" value="1"/>
</dbReference>
<keyword evidence="3 5" id="KW-0413">Isomerase</keyword>
<evidence type="ECO:0000313" key="7">
    <source>
        <dbReference type="EMBL" id="MEQ4481882.1"/>
    </source>
</evidence>
<evidence type="ECO:0000256" key="1">
    <source>
        <dbReference type="ARBA" id="ARBA00008348"/>
    </source>
</evidence>
<dbReference type="InterPro" id="IPR042092">
    <property type="entry name" value="PsdUridine_s_RsuA/RluB/E/F_cat"/>
</dbReference>
<dbReference type="InterPro" id="IPR020103">
    <property type="entry name" value="PsdUridine_synth_cat_dom_sf"/>
</dbReference>
<dbReference type="PANTHER" id="PTHR47683:SF4">
    <property type="entry name" value="PSEUDOURIDINE SYNTHASE"/>
    <property type="match status" value="1"/>
</dbReference>
<dbReference type="EC" id="5.4.99.-" evidence="5"/>
<dbReference type="EMBL" id="JASKHM010000002">
    <property type="protein sequence ID" value="MEQ4481882.1"/>
    <property type="molecule type" value="Genomic_DNA"/>
</dbReference>
<evidence type="ECO:0000256" key="2">
    <source>
        <dbReference type="ARBA" id="ARBA00022884"/>
    </source>
</evidence>
<dbReference type="InterPro" id="IPR050343">
    <property type="entry name" value="RsuA_PseudoU_synthase"/>
</dbReference>
<organism evidence="7 8">
    <name type="scientific">Cohnella silvisoli</name>
    <dbReference type="NCBI Taxonomy" id="2873699"/>
    <lineage>
        <taxon>Bacteria</taxon>
        <taxon>Bacillati</taxon>
        <taxon>Bacillota</taxon>
        <taxon>Bacilli</taxon>
        <taxon>Bacillales</taxon>
        <taxon>Paenibacillaceae</taxon>
        <taxon>Cohnella</taxon>
    </lineage>
</organism>
<dbReference type="Gene3D" id="3.30.70.580">
    <property type="entry name" value="Pseudouridine synthase I, catalytic domain, N-terminal subdomain"/>
    <property type="match status" value="1"/>
</dbReference>
<dbReference type="Gene3D" id="3.10.290.10">
    <property type="entry name" value="RNA-binding S4 domain"/>
    <property type="match status" value="1"/>
</dbReference>
<keyword evidence="2 4" id="KW-0694">RNA-binding</keyword>
<dbReference type="SUPFAM" id="SSF55120">
    <property type="entry name" value="Pseudouridine synthase"/>
    <property type="match status" value="1"/>
</dbReference>
<name>A0ABV1KQX6_9BACL</name>
<dbReference type="PROSITE" id="PS50889">
    <property type="entry name" value="S4"/>
    <property type="match status" value="1"/>
</dbReference>
<dbReference type="InterPro" id="IPR000748">
    <property type="entry name" value="PsdUridine_synth_RsuA/RluB/E/F"/>
</dbReference>
<dbReference type="RefSeq" id="WP_232189352.1">
    <property type="nucleotide sequence ID" value="NZ_JAIOAP010000019.1"/>
</dbReference>